<evidence type="ECO:0000313" key="3">
    <source>
        <dbReference type="Proteomes" id="UP000321393"/>
    </source>
</evidence>
<reference evidence="3 4" key="1">
    <citation type="submission" date="2019-08" db="EMBL/GenBank/DDBJ databases">
        <title>Draft genome sequences of two oriental melons (Cucumis melo L. var makuwa).</title>
        <authorList>
            <person name="Kwon S.-Y."/>
        </authorList>
    </citation>
    <scope>NUCLEOTIDE SEQUENCE [LARGE SCALE GENOMIC DNA]</scope>
    <source>
        <strain evidence="4">cv. Chang Bougi</strain>
        <strain evidence="3">cv. SW 3</strain>
        <tissue evidence="2">Leaf</tissue>
    </source>
</reference>
<dbReference type="STRING" id="1194695.A0A5D3D0U4"/>
<dbReference type="Proteomes" id="UP000321947">
    <property type="component" value="Unassembled WGS sequence"/>
</dbReference>
<sequence length="160" mass="17798">MDSNNIQQLGSILFSYLFHLPYTTYKIAPLLQAKESDASPHEWIRGHIRGDTDGESSVPQKKNTTRMFGFGSNDETGTQIPTQAQSIVEGSGSVMVSEFKPVPDVDYLQVSVMGYQILERHSNPHPGSSLKKGSLKFDSPFSMSSEELSYRKVYWEGTSA</sequence>
<protein>
    <submittedName>
        <fullName evidence="2">Uncharacterized protein</fullName>
    </submittedName>
</protein>
<evidence type="ECO:0000313" key="1">
    <source>
        <dbReference type="EMBL" id="KAA0040847.1"/>
    </source>
</evidence>
<comment type="caution">
    <text evidence="2">The sequence shown here is derived from an EMBL/GenBank/DDBJ whole genome shotgun (WGS) entry which is preliminary data.</text>
</comment>
<proteinExistence type="predicted"/>
<dbReference type="AlphaFoldDB" id="A0A5D3D0U4"/>
<dbReference type="EMBL" id="SSTE01017061">
    <property type="protein sequence ID" value="KAA0040847.1"/>
    <property type="molecule type" value="Genomic_DNA"/>
</dbReference>
<accession>A0A5D3D0U4</accession>
<dbReference type="OrthoDB" id="4644at2759"/>
<name>A0A5D3D0U4_CUCMM</name>
<dbReference type="EMBL" id="SSTD01007940">
    <property type="protein sequence ID" value="TYK17823.1"/>
    <property type="molecule type" value="Genomic_DNA"/>
</dbReference>
<evidence type="ECO:0000313" key="2">
    <source>
        <dbReference type="EMBL" id="TYK17823.1"/>
    </source>
</evidence>
<gene>
    <name evidence="2" type="ORF">E5676_scaffold306G00740</name>
    <name evidence="1" type="ORF">E6C27_scaffold333G00700</name>
</gene>
<organism evidence="2 4">
    <name type="scientific">Cucumis melo var. makuwa</name>
    <name type="common">Oriental melon</name>
    <dbReference type="NCBI Taxonomy" id="1194695"/>
    <lineage>
        <taxon>Eukaryota</taxon>
        <taxon>Viridiplantae</taxon>
        <taxon>Streptophyta</taxon>
        <taxon>Embryophyta</taxon>
        <taxon>Tracheophyta</taxon>
        <taxon>Spermatophyta</taxon>
        <taxon>Magnoliopsida</taxon>
        <taxon>eudicotyledons</taxon>
        <taxon>Gunneridae</taxon>
        <taxon>Pentapetalae</taxon>
        <taxon>rosids</taxon>
        <taxon>fabids</taxon>
        <taxon>Cucurbitales</taxon>
        <taxon>Cucurbitaceae</taxon>
        <taxon>Benincaseae</taxon>
        <taxon>Cucumis</taxon>
    </lineage>
</organism>
<dbReference type="Proteomes" id="UP000321393">
    <property type="component" value="Unassembled WGS sequence"/>
</dbReference>
<evidence type="ECO:0000313" key="4">
    <source>
        <dbReference type="Proteomes" id="UP000321947"/>
    </source>
</evidence>